<sequence>MTSSKPDDKIKRQDGDDKVVIVKADAVSTLPDTMSPEAAAAYLGVSATTLAMWRCTKRYPLPYIKVGRLVQYRKNHLDTFLANRTVDLSE</sequence>
<reference evidence="3" key="1">
    <citation type="journal article" date="2019" name="Int. J. Syst. Evol. Microbiol.">
        <title>The Global Catalogue of Microorganisms (GCM) 10K type strain sequencing project: providing services to taxonomists for standard genome sequencing and annotation.</title>
        <authorList>
            <consortium name="The Broad Institute Genomics Platform"/>
            <consortium name="The Broad Institute Genome Sequencing Center for Infectious Disease"/>
            <person name="Wu L."/>
            <person name="Ma J."/>
        </authorList>
    </citation>
    <scope>NUCLEOTIDE SEQUENCE [LARGE SCALE GENOMIC DNA]</scope>
    <source>
        <strain evidence="3">KACC 12649</strain>
    </source>
</reference>
<feature type="domain" description="Helix-turn-helix" evidence="1">
    <location>
        <begin position="34"/>
        <end position="84"/>
    </location>
</feature>
<dbReference type="InterPro" id="IPR009061">
    <property type="entry name" value="DNA-bd_dom_put_sf"/>
</dbReference>
<gene>
    <name evidence="2" type="ORF">ACFPN5_10235</name>
</gene>
<dbReference type="Pfam" id="PF12728">
    <property type="entry name" value="HTH_17"/>
    <property type="match status" value="1"/>
</dbReference>
<comment type="caution">
    <text evidence="2">The sequence shown here is derived from an EMBL/GenBank/DDBJ whole genome shotgun (WGS) entry which is preliminary data.</text>
</comment>
<protein>
    <submittedName>
        <fullName evidence="2">Helix-turn-helix domain-containing protein</fullName>
    </submittedName>
</protein>
<dbReference type="Proteomes" id="UP001596050">
    <property type="component" value="Unassembled WGS sequence"/>
</dbReference>
<name>A0ABW0L308_9BURK</name>
<evidence type="ECO:0000313" key="2">
    <source>
        <dbReference type="EMBL" id="MFC5460183.1"/>
    </source>
</evidence>
<dbReference type="SUPFAM" id="SSF46955">
    <property type="entry name" value="Putative DNA-binding domain"/>
    <property type="match status" value="1"/>
</dbReference>
<evidence type="ECO:0000259" key="1">
    <source>
        <dbReference type="Pfam" id="PF12728"/>
    </source>
</evidence>
<dbReference type="InterPro" id="IPR041657">
    <property type="entry name" value="HTH_17"/>
</dbReference>
<accession>A0ABW0L308</accession>
<organism evidence="2 3">
    <name type="scientific">Massilia niabensis</name>
    <dbReference type="NCBI Taxonomy" id="544910"/>
    <lineage>
        <taxon>Bacteria</taxon>
        <taxon>Pseudomonadati</taxon>
        <taxon>Pseudomonadota</taxon>
        <taxon>Betaproteobacteria</taxon>
        <taxon>Burkholderiales</taxon>
        <taxon>Oxalobacteraceae</taxon>
        <taxon>Telluria group</taxon>
        <taxon>Massilia</taxon>
    </lineage>
</organism>
<evidence type="ECO:0000313" key="3">
    <source>
        <dbReference type="Proteomes" id="UP001596050"/>
    </source>
</evidence>
<dbReference type="RefSeq" id="WP_379782791.1">
    <property type="nucleotide sequence ID" value="NZ_JBHSMU010000009.1"/>
</dbReference>
<proteinExistence type="predicted"/>
<keyword evidence="3" id="KW-1185">Reference proteome</keyword>
<dbReference type="EMBL" id="JBHSMU010000009">
    <property type="protein sequence ID" value="MFC5460183.1"/>
    <property type="molecule type" value="Genomic_DNA"/>
</dbReference>